<feature type="binding site" evidence="4">
    <location>
        <position position="169"/>
    </location>
    <ligand>
        <name>S-adenosyl-L-methionine</name>
        <dbReference type="ChEBI" id="CHEBI:59789"/>
    </ligand>
</feature>
<dbReference type="GO" id="GO:0102559">
    <property type="term" value="F:peptide chain release factor N(5)-glutamine methyltransferase activity"/>
    <property type="evidence" value="ECO:0007669"/>
    <property type="project" value="UniProtKB-EC"/>
</dbReference>
<name>A0A1X7G0E4_9SPHN</name>
<dbReference type="HAMAP" id="MF_02126">
    <property type="entry name" value="RF_methyltr_PrmC"/>
    <property type="match status" value="1"/>
</dbReference>
<keyword evidence="8" id="KW-1185">Reference proteome</keyword>
<evidence type="ECO:0000256" key="1">
    <source>
        <dbReference type="ARBA" id="ARBA00022603"/>
    </source>
</evidence>
<dbReference type="InterPro" id="IPR025714">
    <property type="entry name" value="Methyltranfer_dom"/>
</dbReference>
<sequence>MISRADALAAATKRLAAVSDTPRLDAEVLMAHALGVEREAMLIGPLDAPVPPAFAALVDRRMAHEPIAYITGRKGFWSIDIAVAPGALIPRPDSETLIYAAVAHFGKVGPRRILDLGTGPGSLLLAALAEWPGATGLGIDRSADALMQATANADLLGLADRAQFRIGDWGEGIDEAFDLVLCNPPYVESDAALPADVAEWEPAGALFAGPDGLDDYRRLAPQMPRLIAPGGIACVEIGIDQADAAGALFRAAGLDVSVRNDLTSRPRCLVLAH</sequence>
<feature type="binding site" evidence="4">
    <location>
        <begin position="117"/>
        <end position="121"/>
    </location>
    <ligand>
        <name>S-adenosyl-L-methionine</name>
        <dbReference type="ChEBI" id="CHEBI:59789"/>
    </ligand>
</feature>
<dbReference type="InterPro" id="IPR002052">
    <property type="entry name" value="DNA_methylase_N6_adenine_CS"/>
</dbReference>
<dbReference type="SUPFAM" id="SSF53335">
    <property type="entry name" value="S-adenosyl-L-methionine-dependent methyltransferases"/>
    <property type="match status" value="1"/>
</dbReference>
<dbReference type="CDD" id="cd02440">
    <property type="entry name" value="AdoMet_MTases"/>
    <property type="match status" value="1"/>
</dbReference>
<dbReference type="STRING" id="941907.SAMN06295910_0834"/>
<evidence type="ECO:0000256" key="3">
    <source>
        <dbReference type="ARBA" id="ARBA00022691"/>
    </source>
</evidence>
<reference evidence="8" key="1">
    <citation type="submission" date="2017-04" db="EMBL/GenBank/DDBJ databases">
        <authorList>
            <person name="Varghese N."/>
            <person name="Submissions S."/>
        </authorList>
    </citation>
    <scope>NUCLEOTIDE SEQUENCE [LARGE SCALE GENOMIC DNA]</scope>
    <source>
        <strain evidence="8">Dd16</strain>
    </source>
</reference>
<dbReference type="Pfam" id="PF13847">
    <property type="entry name" value="Methyltransf_31"/>
    <property type="match status" value="1"/>
</dbReference>
<dbReference type="EC" id="2.1.1.297" evidence="4"/>
<comment type="function">
    <text evidence="4">Methylates the class 1 translation termination release factors RF1/PrfA and RF2/PrfB on the glutamine residue of the universally conserved GGQ motif.</text>
</comment>
<keyword evidence="3 4" id="KW-0949">S-adenosyl-L-methionine</keyword>
<dbReference type="AlphaFoldDB" id="A0A1X7G0E4"/>
<feature type="binding site" evidence="4">
    <location>
        <position position="140"/>
    </location>
    <ligand>
        <name>S-adenosyl-L-methionine</name>
        <dbReference type="ChEBI" id="CHEBI:59789"/>
    </ligand>
</feature>
<evidence type="ECO:0000313" key="8">
    <source>
        <dbReference type="Proteomes" id="UP000192934"/>
    </source>
</evidence>
<dbReference type="Gene3D" id="1.10.8.10">
    <property type="entry name" value="DNA helicase RuvA subunit, C-terminal domain"/>
    <property type="match status" value="1"/>
</dbReference>
<proteinExistence type="inferred from homology"/>
<dbReference type="PANTHER" id="PTHR18895">
    <property type="entry name" value="HEMK METHYLTRANSFERASE"/>
    <property type="match status" value="1"/>
</dbReference>
<evidence type="ECO:0000259" key="6">
    <source>
        <dbReference type="Pfam" id="PF17827"/>
    </source>
</evidence>
<dbReference type="InterPro" id="IPR019874">
    <property type="entry name" value="RF_methyltr_PrmC"/>
</dbReference>
<evidence type="ECO:0000256" key="2">
    <source>
        <dbReference type="ARBA" id="ARBA00022679"/>
    </source>
</evidence>
<feature type="domain" description="Release factor glutamine methyltransferase N-terminal" evidence="6">
    <location>
        <begin position="6"/>
        <end position="72"/>
    </location>
</feature>
<dbReference type="NCBIfam" id="TIGR00536">
    <property type="entry name" value="hemK_fam"/>
    <property type="match status" value="1"/>
</dbReference>
<dbReference type="GO" id="GO:0032259">
    <property type="term" value="P:methylation"/>
    <property type="evidence" value="ECO:0007669"/>
    <property type="project" value="UniProtKB-KW"/>
</dbReference>
<dbReference type="PROSITE" id="PS00092">
    <property type="entry name" value="N6_MTASE"/>
    <property type="match status" value="1"/>
</dbReference>
<evidence type="ECO:0000256" key="4">
    <source>
        <dbReference type="HAMAP-Rule" id="MF_02126"/>
    </source>
</evidence>
<dbReference type="EMBL" id="LT840185">
    <property type="protein sequence ID" value="SMF61834.1"/>
    <property type="molecule type" value="Genomic_DNA"/>
</dbReference>
<keyword evidence="1 4" id="KW-0489">Methyltransferase</keyword>
<dbReference type="GO" id="GO:0003676">
    <property type="term" value="F:nucleic acid binding"/>
    <property type="evidence" value="ECO:0007669"/>
    <property type="project" value="InterPro"/>
</dbReference>
<dbReference type="InterPro" id="IPR029063">
    <property type="entry name" value="SAM-dependent_MTases_sf"/>
</dbReference>
<keyword evidence="2 4" id="KW-0808">Transferase</keyword>
<accession>A0A1X7G0E4</accession>
<dbReference type="InterPro" id="IPR040758">
    <property type="entry name" value="PrmC_N"/>
</dbReference>
<gene>
    <name evidence="4" type="primary">prmC</name>
    <name evidence="7" type="ORF">SAMN06295910_0834</name>
</gene>
<dbReference type="Pfam" id="PF17827">
    <property type="entry name" value="PrmC_N"/>
    <property type="match status" value="1"/>
</dbReference>
<dbReference type="NCBIfam" id="TIGR03534">
    <property type="entry name" value="RF_mod_PrmC"/>
    <property type="match status" value="1"/>
</dbReference>
<evidence type="ECO:0000259" key="5">
    <source>
        <dbReference type="Pfam" id="PF13847"/>
    </source>
</evidence>
<dbReference type="RefSeq" id="WP_172840804.1">
    <property type="nucleotide sequence ID" value="NZ_LT840185.1"/>
</dbReference>
<dbReference type="InterPro" id="IPR050320">
    <property type="entry name" value="N5-glutamine_MTase"/>
</dbReference>
<comment type="catalytic activity">
    <reaction evidence="4">
        <text>L-glutaminyl-[peptide chain release factor] + S-adenosyl-L-methionine = N(5)-methyl-L-glutaminyl-[peptide chain release factor] + S-adenosyl-L-homocysteine + H(+)</text>
        <dbReference type="Rhea" id="RHEA:42896"/>
        <dbReference type="Rhea" id="RHEA-COMP:10271"/>
        <dbReference type="Rhea" id="RHEA-COMP:10272"/>
        <dbReference type="ChEBI" id="CHEBI:15378"/>
        <dbReference type="ChEBI" id="CHEBI:30011"/>
        <dbReference type="ChEBI" id="CHEBI:57856"/>
        <dbReference type="ChEBI" id="CHEBI:59789"/>
        <dbReference type="ChEBI" id="CHEBI:61891"/>
        <dbReference type="EC" id="2.1.1.297"/>
    </reaction>
</comment>
<feature type="domain" description="Methyltransferase" evidence="5">
    <location>
        <begin position="112"/>
        <end position="235"/>
    </location>
</feature>
<organism evidence="7 8">
    <name type="scientific">Allosphingosinicella indica</name>
    <dbReference type="NCBI Taxonomy" id="941907"/>
    <lineage>
        <taxon>Bacteria</taxon>
        <taxon>Pseudomonadati</taxon>
        <taxon>Pseudomonadota</taxon>
        <taxon>Alphaproteobacteria</taxon>
        <taxon>Sphingomonadales</taxon>
        <taxon>Sphingomonadaceae</taxon>
        <taxon>Allosphingosinicella</taxon>
    </lineage>
</organism>
<protein>
    <recommendedName>
        <fullName evidence="4">Release factor glutamine methyltransferase</fullName>
        <shortName evidence="4">RF MTase</shortName>
        <ecNumber evidence="4">2.1.1.297</ecNumber>
    </recommendedName>
    <alternativeName>
        <fullName evidence="4">N5-glutamine methyltransferase PrmC</fullName>
    </alternativeName>
    <alternativeName>
        <fullName evidence="4">Protein-(glutamine-N5) MTase PrmC</fullName>
    </alternativeName>
    <alternativeName>
        <fullName evidence="4">Protein-glutamine N-methyltransferase PrmC</fullName>
    </alternativeName>
</protein>
<dbReference type="InterPro" id="IPR004556">
    <property type="entry name" value="HemK-like"/>
</dbReference>
<comment type="similarity">
    <text evidence="4">Belongs to the protein N5-glutamine methyltransferase family. PrmC subfamily.</text>
</comment>
<feature type="binding site" evidence="4">
    <location>
        <position position="183"/>
    </location>
    <ligand>
        <name>S-adenosyl-L-methionine</name>
        <dbReference type="ChEBI" id="CHEBI:59789"/>
    </ligand>
</feature>
<dbReference type="PANTHER" id="PTHR18895:SF74">
    <property type="entry name" value="MTRF1L RELEASE FACTOR GLUTAMINE METHYLTRANSFERASE"/>
    <property type="match status" value="1"/>
</dbReference>
<feature type="binding site" evidence="4">
    <location>
        <begin position="183"/>
        <end position="186"/>
    </location>
    <ligand>
        <name>substrate</name>
    </ligand>
</feature>
<dbReference type="Proteomes" id="UP000192934">
    <property type="component" value="Chromosome I"/>
</dbReference>
<evidence type="ECO:0000313" key="7">
    <source>
        <dbReference type="EMBL" id="SMF61834.1"/>
    </source>
</evidence>
<dbReference type="Gene3D" id="3.40.50.150">
    <property type="entry name" value="Vaccinia Virus protein VP39"/>
    <property type="match status" value="1"/>
</dbReference>